<evidence type="ECO:0000256" key="3">
    <source>
        <dbReference type="ARBA" id="ARBA00020392"/>
    </source>
</evidence>
<sequence>MADKALHLVLDQHKKHEQTASIEFAQAQQQLAEFRKQFANLQNYRNQYLQQMHDKGASGLYADSFGHYQKFVAKLEAAMVQQQQALPQVMHQVDVKKRNWIAMQNKRKAVESLIEKREQAAQIKANKQEQKMLDEFANFQFYKKQQDSY</sequence>
<evidence type="ECO:0000256" key="2">
    <source>
        <dbReference type="ARBA" id="ARBA00010004"/>
    </source>
</evidence>
<feature type="coiled-coil region" evidence="11">
    <location>
        <begin position="17"/>
        <end position="51"/>
    </location>
</feature>
<keyword evidence="10" id="KW-1006">Bacterial flagellum protein export</keyword>
<evidence type="ECO:0000313" key="13">
    <source>
        <dbReference type="Proteomes" id="UP000283255"/>
    </source>
</evidence>
<dbReference type="Pfam" id="PF02050">
    <property type="entry name" value="FliJ"/>
    <property type="match status" value="1"/>
</dbReference>
<dbReference type="GO" id="GO:0006935">
    <property type="term" value="P:chemotaxis"/>
    <property type="evidence" value="ECO:0007669"/>
    <property type="project" value="UniProtKB-KW"/>
</dbReference>
<feature type="coiled-coil region" evidence="11">
    <location>
        <begin position="103"/>
        <end position="130"/>
    </location>
</feature>
<evidence type="ECO:0000256" key="10">
    <source>
        <dbReference type="ARBA" id="ARBA00023225"/>
    </source>
</evidence>
<protein>
    <recommendedName>
        <fullName evidence="3">Flagellar FliJ protein</fullName>
    </recommendedName>
</protein>
<keyword evidence="13" id="KW-1185">Reference proteome</keyword>
<keyword evidence="8" id="KW-0653">Protein transport</keyword>
<dbReference type="InterPro" id="IPR052570">
    <property type="entry name" value="FliJ"/>
</dbReference>
<keyword evidence="6" id="KW-0145">Chemotaxis</keyword>
<dbReference type="GO" id="GO:0009288">
    <property type="term" value="C:bacterial-type flagellum"/>
    <property type="evidence" value="ECO:0007669"/>
    <property type="project" value="InterPro"/>
</dbReference>
<comment type="similarity">
    <text evidence="2">Belongs to the FliJ family.</text>
</comment>
<dbReference type="Gene3D" id="1.10.287.1700">
    <property type="match status" value="1"/>
</dbReference>
<dbReference type="GO" id="GO:0044781">
    <property type="term" value="P:bacterial-type flagellum organization"/>
    <property type="evidence" value="ECO:0007669"/>
    <property type="project" value="UniProtKB-KW"/>
</dbReference>
<keyword evidence="11" id="KW-0175">Coiled coil</keyword>
<organism evidence="12 13">
    <name type="scientific">Motilimonas pumila</name>
    <dbReference type="NCBI Taxonomy" id="2303987"/>
    <lineage>
        <taxon>Bacteria</taxon>
        <taxon>Pseudomonadati</taxon>
        <taxon>Pseudomonadota</taxon>
        <taxon>Gammaproteobacteria</taxon>
        <taxon>Alteromonadales</taxon>
        <taxon>Alteromonadales genera incertae sedis</taxon>
        <taxon>Motilimonas</taxon>
    </lineage>
</organism>
<evidence type="ECO:0000256" key="6">
    <source>
        <dbReference type="ARBA" id="ARBA00022500"/>
    </source>
</evidence>
<dbReference type="EMBL" id="QZCH01000005">
    <property type="protein sequence ID" value="RJG49026.1"/>
    <property type="molecule type" value="Genomic_DNA"/>
</dbReference>
<evidence type="ECO:0000256" key="9">
    <source>
        <dbReference type="ARBA" id="ARBA00023136"/>
    </source>
</evidence>
<dbReference type="PANTHER" id="PTHR38786:SF1">
    <property type="entry name" value="FLAGELLAR FLIJ PROTEIN"/>
    <property type="match status" value="1"/>
</dbReference>
<dbReference type="InterPro" id="IPR012823">
    <property type="entry name" value="Flagell_FliJ"/>
</dbReference>
<keyword evidence="5" id="KW-1003">Cell membrane</keyword>
<dbReference type="InterPro" id="IPR053716">
    <property type="entry name" value="Flag_assembly_chemotaxis_eff"/>
</dbReference>
<comment type="caution">
    <text evidence="12">The sequence shown here is derived from an EMBL/GenBank/DDBJ whole genome shotgun (WGS) entry which is preliminary data.</text>
</comment>
<dbReference type="GO" id="GO:0071973">
    <property type="term" value="P:bacterial-type flagellum-dependent cell motility"/>
    <property type="evidence" value="ECO:0007669"/>
    <property type="project" value="InterPro"/>
</dbReference>
<keyword evidence="9" id="KW-0472">Membrane</keyword>
<dbReference type="GO" id="GO:0003774">
    <property type="term" value="F:cytoskeletal motor activity"/>
    <property type="evidence" value="ECO:0007669"/>
    <property type="project" value="InterPro"/>
</dbReference>
<dbReference type="InterPro" id="IPR018006">
    <property type="entry name" value="Flag_FliJ_proteobac"/>
</dbReference>
<evidence type="ECO:0000256" key="8">
    <source>
        <dbReference type="ARBA" id="ARBA00022927"/>
    </source>
</evidence>
<dbReference type="NCBIfam" id="TIGR02473">
    <property type="entry name" value="flagell_FliJ"/>
    <property type="match status" value="1"/>
</dbReference>
<accession>A0A418YGR6</accession>
<evidence type="ECO:0000256" key="11">
    <source>
        <dbReference type="SAM" id="Coils"/>
    </source>
</evidence>
<proteinExistence type="inferred from homology"/>
<keyword evidence="12" id="KW-0282">Flagellum</keyword>
<reference evidence="12 13" key="2">
    <citation type="submission" date="2019-01" db="EMBL/GenBank/DDBJ databases">
        <title>Motilimonas pumilus sp. nov., isolated from the gut of sea cucumber (Apostichopus japonicus).</title>
        <authorList>
            <person name="Wang F.-Q."/>
            <person name="Ren L.-H."/>
            <person name="Lin Y.-W."/>
            <person name="Sun G.-H."/>
            <person name="Du Z.-J."/>
            <person name="Zhao J.-X."/>
            <person name="Liu X.-J."/>
            <person name="Liu L.-J."/>
        </authorList>
    </citation>
    <scope>NUCLEOTIDE SEQUENCE [LARGE SCALE GENOMIC DNA]</scope>
    <source>
        <strain evidence="12 13">PLHSC7-2</strain>
    </source>
</reference>
<dbReference type="AlphaFoldDB" id="A0A418YGR6"/>
<dbReference type="Proteomes" id="UP000283255">
    <property type="component" value="Unassembled WGS sequence"/>
</dbReference>
<evidence type="ECO:0000256" key="4">
    <source>
        <dbReference type="ARBA" id="ARBA00022448"/>
    </source>
</evidence>
<reference evidence="12 13" key="1">
    <citation type="submission" date="2018-09" db="EMBL/GenBank/DDBJ databases">
        <authorList>
            <person name="Wang F."/>
        </authorList>
    </citation>
    <scope>NUCLEOTIDE SEQUENCE [LARGE SCALE GENOMIC DNA]</scope>
    <source>
        <strain evidence="12 13">PLHSC7-2</strain>
    </source>
</reference>
<keyword evidence="12" id="KW-0966">Cell projection</keyword>
<dbReference type="OrthoDB" id="7063004at2"/>
<dbReference type="RefSeq" id="WP_119909957.1">
    <property type="nucleotide sequence ID" value="NZ_QZCH01000005.1"/>
</dbReference>
<evidence type="ECO:0000256" key="5">
    <source>
        <dbReference type="ARBA" id="ARBA00022475"/>
    </source>
</evidence>
<keyword evidence="7" id="KW-1005">Bacterial flagellum biogenesis</keyword>
<name>A0A418YGR6_9GAMM</name>
<evidence type="ECO:0000313" key="12">
    <source>
        <dbReference type="EMBL" id="RJG49026.1"/>
    </source>
</evidence>
<dbReference type="GO" id="GO:0015031">
    <property type="term" value="P:protein transport"/>
    <property type="evidence" value="ECO:0007669"/>
    <property type="project" value="UniProtKB-KW"/>
</dbReference>
<comment type="subcellular location">
    <subcellularLocation>
        <location evidence="1">Cell membrane</location>
        <topology evidence="1">Peripheral membrane protein</topology>
        <orientation evidence="1">Cytoplasmic side</orientation>
    </subcellularLocation>
</comment>
<dbReference type="PRINTS" id="PR01004">
    <property type="entry name" value="FLGFLIJ"/>
</dbReference>
<keyword evidence="4" id="KW-0813">Transport</keyword>
<gene>
    <name evidence="12" type="primary">fliJ</name>
    <name evidence="12" type="ORF">D1Z90_06570</name>
</gene>
<dbReference type="PANTHER" id="PTHR38786">
    <property type="entry name" value="FLAGELLAR FLIJ PROTEIN"/>
    <property type="match status" value="1"/>
</dbReference>
<keyword evidence="12" id="KW-0969">Cilium</keyword>
<evidence type="ECO:0000256" key="1">
    <source>
        <dbReference type="ARBA" id="ARBA00004413"/>
    </source>
</evidence>
<dbReference type="GO" id="GO:0005886">
    <property type="term" value="C:plasma membrane"/>
    <property type="evidence" value="ECO:0007669"/>
    <property type="project" value="UniProtKB-SubCell"/>
</dbReference>
<evidence type="ECO:0000256" key="7">
    <source>
        <dbReference type="ARBA" id="ARBA00022795"/>
    </source>
</evidence>